<reference evidence="2 4" key="1">
    <citation type="journal article" date="2012" name="Nature">
        <title>Algal genomes reveal evolutionary mosaicism and the fate of nucleomorphs.</title>
        <authorList>
            <consortium name="DOE Joint Genome Institute"/>
            <person name="Curtis B.A."/>
            <person name="Tanifuji G."/>
            <person name="Burki F."/>
            <person name="Gruber A."/>
            <person name="Irimia M."/>
            <person name="Maruyama S."/>
            <person name="Arias M.C."/>
            <person name="Ball S.G."/>
            <person name="Gile G.H."/>
            <person name="Hirakawa Y."/>
            <person name="Hopkins J.F."/>
            <person name="Kuo A."/>
            <person name="Rensing S.A."/>
            <person name="Schmutz J."/>
            <person name="Symeonidi A."/>
            <person name="Elias M."/>
            <person name="Eveleigh R.J."/>
            <person name="Herman E.K."/>
            <person name="Klute M.J."/>
            <person name="Nakayama T."/>
            <person name="Obornik M."/>
            <person name="Reyes-Prieto A."/>
            <person name="Armbrust E.V."/>
            <person name="Aves S.J."/>
            <person name="Beiko R.G."/>
            <person name="Coutinho P."/>
            <person name="Dacks J.B."/>
            <person name="Durnford D.G."/>
            <person name="Fast N.M."/>
            <person name="Green B.R."/>
            <person name="Grisdale C.J."/>
            <person name="Hempel F."/>
            <person name="Henrissat B."/>
            <person name="Hoppner M.P."/>
            <person name="Ishida K."/>
            <person name="Kim E."/>
            <person name="Koreny L."/>
            <person name="Kroth P.G."/>
            <person name="Liu Y."/>
            <person name="Malik S.B."/>
            <person name="Maier U.G."/>
            <person name="McRose D."/>
            <person name="Mock T."/>
            <person name="Neilson J.A."/>
            <person name="Onodera N.T."/>
            <person name="Poole A.M."/>
            <person name="Pritham E.J."/>
            <person name="Richards T.A."/>
            <person name="Rocap G."/>
            <person name="Roy S.W."/>
            <person name="Sarai C."/>
            <person name="Schaack S."/>
            <person name="Shirato S."/>
            <person name="Slamovits C.H."/>
            <person name="Spencer D.F."/>
            <person name="Suzuki S."/>
            <person name="Worden A.Z."/>
            <person name="Zauner S."/>
            <person name="Barry K."/>
            <person name="Bell C."/>
            <person name="Bharti A.K."/>
            <person name="Crow J.A."/>
            <person name="Grimwood J."/>
            <person name="Kramer R."/>
            <person name="Lindquist E."/>
            <person name="Lucas S."/>
            <person name="Salamov A."/>
            <person name="McFadden G.I."/>
            <person name="Lane C.E."/>
            <person name="Keeling P.J."/>
            <person name="Gray M.W."/>
            <person name="Grigoriev I.V."/>
            <person name="Archibald J.M."/>
        </authorList>
    </citation>
    <scope>NUCLEOTIDE SEQUENCE</scope>
    <source>
        <strain evidence="2 4">CCMP2712</strain>
    </source>
</reference>
<gene>
    <name evidence="2" type="ORF">GUITHDRAFT_160509</name>
</gene>
<sequence length="354" mass="37155">MASWRRDAGRSAMMVAGAALLVLLASIHILSRKATKKVALADLIDPDGVNPQRLMDAMSDLKADVKMGTSTARNLIGKAKKLMDKRLSIIVDTQTLKTGGLPGPPGPQGRKGKPGYQGAIGAEGDRGPDGPQGPKGETGYPGPQGLRGDTGPIGEQGDRGVKGETGPPGFPGPPGPRGQLGTPGKRGPRGPRGQAGYQGNRGAVGVPGIPGRRGPKGTWDVIDATQRCKEIGGSIYKGVCLKKSILIGNGDDIPLGCNPIRPAVQWDWDDVSNIARLFQSKTTWGLGLKSPGNNGGSCTNFMAIMSFTYRWDSNDLYVQRNVFSYQPPTNWGGGWSCYVCPGSGCTAIYACNID</sequence>
<dbReference type="HOGENOM" id="CLU_784006_0_0_1"/>
<dbReference type="EMBL" id="JH992966">
    <property type="protein sequence ID" value="EKX54734.1"/>
    <property type="molecule type" value="Genomic_DNA"/>
</dbReference>
<accession>L1K2C6</accession>
<dbReference type="AlphaFoldDB" id="L1K2C6"/>
<dbReference type="STRING" id="905079.L1K2C6"/>
<dbReference type="InterPro" id="IPR008160">
    <property type="entry name" value="Collagen"/>
</dbReference>
<reference evidence="3" key="3">
    <citation type="submission" date="2015-06" db="UniProtKB">
        <authorList>
            <consortium name="EnsemblProtists"/>
        </authorList>
    </citation>
    <scope>IDENTIFICATION</scope>
</reference>
<feature type="region of interest" description="Disordered" evidence="1">
    <location>
        <begin position="95"/>
        <end position="218"/>
    </location>
</feature>
<feature type="compositionally biased region" description="Low complexity" evidence="1">
    <location>
        <begin position="177"/>
        <end position="212"/>
    </location>
</feature>
<reference evidence="4" key="2">
    <citation type="submission" date="2012-11" db="EMBL/GenBank/DDBJ databases">
        <authorList>
            <person name="Kuo A."/>
            <person name="Curtis B.A."/>
            <person name="Tanifuji G."/>
            <person name="Burki F."/>
            <person name="Gruber A."/>
            <person name="Irimia M."/>
            <person name="Maruyama S."/>
            <person name="Arias M.C."/>
            <person name="Ball S.G."/>
            <person name="Gile G.H."/>
            <person name="Hirakawa Y."/>
            <person name="Hopkins J.F."/>
            <person name="Rensing S.A."/>
            <person name="Schmutz J."/>
            <person name="Symeonidi A."/>
            <person name="Elias M."/>
            <person name="Eveleigh R.J."/>
            <person name="Herman E.K."/>
            <person name="Klute M.J."/>
            <person name="Nakayama T."/>
            <person name="Obornik M."/>
            <person name="Reyes-Prieto A."/>
            <person name="Armbrust E.V."/>
            <person name="Aves S.J."/>
            <person name="Beiko R.G."/>
            <person name="Coutinho P."/>
            <person name="Dacks J.B."/>
            <person name="Durnford D.G."/>
            <person name="Fast N.M."/>
            <person name="Green B.R."/>
            <person name="Grisdale C."/>
            <person name="Hempe F."/>
            <person name="Henrissat B."/>
            <person name="Hoppner M.P."/>
            <person name="Ishida K.-I."/>
            <person name="Kim E."/>
            <person name="Koreny L."/>
            <person name="Kroth P.G."/>
            <person name="Liu Y."/>
            <person name="Malik S.-B."/>
            <person name="Maier U.G."/>
            <person name="McRose D."/>
            <person name="Mock T."/>
            <person name="Neilson J.A."/>
            <person name="Onodera N.T."/>
            <person name="Poole A.M."/>
            <person name="Pritham E.J."/>
            <person name="Richards T.A."/>
            <person name="Rocap G."/>
            <person name="Roy S.W."/>
            <person name="Sarai C."/>
            <person name="Schaack S."/>
            <person name="Shirato S."/>
            <person name="Slamovits C.H."/>
            <person name="Spencer D.F."/>
            <person name="Suzuki S."/>
            <person name="Worden A.Z."/>
            <person name="Zauner S."/>
            <person name="Barry K."/>
            <person name="Bell C."/>
            <person name="Bharti A.K."/>
            <person name="Crow J.A."/>
            <person name="Grimwood J."/>
            <person name="Kramer R."/>
            <person name="Lindquist E."/>
            <person name="Lucas S."/>
            <person name="Salamov A."/>
            <person name="McFadden G.I."/>
            <person name="Lane C.E."/>
            <person name="Keeling P.J."/>
            <person name="Gray M.W."/>
            <person name="Grigoriev I.V."/>
            <person name="Archibald J.M."/>
        </authorList>
    </citation>
    <scope>NUCLEOTIDE SEQUENCE</scope>
    <source>
        <strain evidence="4">CCMP2712</strain>
    </source>
</reference>
<dbReference type="PANTHER" id="PTHR24637:SF377">
    <property type="entry name" value="COLLAGEN TYPE IX ALPHA 1 CHAIN"/>
    <property type="match status" value="1"/>
</dbReference>
<evidence type="ECO:0000313" key="2">
    <source>
        <dbReference type="EMBL" id="EKX54734.1"/>
    </source>
</evidence>
<dbReference type="OrthoDB" id="10037288at2759"/>
<proteinExistence type="predicted"/>
<evidence type="ECO:0000313" key="3">
    <source>
        <dbReference type="EnsemblProtists" id="EKX54734"/>
    </source>
</evidence>
<evidence type="ECO:0000256" key="1">
    <source>
        <dbReference type="SAM" id="MobiDB-lite"/>
    </source>
</evidence>
<name>L1K2C6_GUITC</name>
<dbReference type="Proteomes" id="UP000011087">
    <property type="component" value="Unassembled WGS sequence"/>
</dbReference>
<dbReference type="RefSeq" id="XP_005841714.1">
    <property type="nucleotide sequence ID" value="XM_005841657.1"/>
</dbReference>
<dbReference type="EnsemblProtists" id="EKX54734">
    <property type="protein sequence ID" value="EKX54734"/>
    <property type="gene ID" value="GUITHDRAFT_160509"/>
</dbReference>
<organism evidence="2">
    <name type="scientific">Guillardia theta (strain CCMP2712)</name>
    <name type="common">Cryptophyte</name>
    <dbReference type="NCBI Taxonomy" id="905079"/>
    <lineage>
        <taxon>Eukaryota</taxon>
        <taxon>Cryptophyceae</taxon>
        <taxon>Pyrenomonadales</taxon>
        <taxon>Geminigeraceae</taxon>
        <taxon>Guillardia</taxon>
    </lineage>
</organism>
<dbReference type="PaxDb" id="55529-EKX54734"/>
<dbReference type="OMA" id="APNSANW"/>
<dbReference type="eggNOG" id="KOG3544">
    <property type="taxonomic scope" value="Eukaryota"/>
</dbReference>
<dbReference type="KEGG" id="gtt:GUITHDRAFT_160509"/>
<evidence type="ECO:0000313" key="4">
    <source>
        <dbReference type="Proteomes" id="UP000011087"/>
    </source>
</evidence>
<protein>
    <submittedName>
        <fullName evidence="2 3">Uncharacterized protein</fullName>
    </submittedName>
</protein>
<dbReference type="Pfam" id="PF01391">
    <property type="entry name" value="Collagen"/>
    <property type="match status" value="1"/>
</dbReference>
<dbReference type="PANTHER" id="PTHR24637">
    <property type="entry name" value="COLLAGEN"/>
    <property type="match status" value="1"/>
</dbReference>
<dbReference type="GeneID" id="17311769"/>
<keyword evidence="4" id="KW-1185">Reference proteome</keyword>